<evidence type="ECO:0000256" key="1">
    <source>
        <dbReference type="SAM" id="Phobius"/>
    </source>
</evidence>
<evidence type="ECO:0008006" key="4">
    <source>
        <dbReference type="Google" id="ProtNLM"/>
    </source>
</evidence>
<keyword evidence="1" id="KW-1133">Transmembrane helix</keyword>
<evidence type="ECO:0000313" key="3">
    <source>
        <dbReference type="Proteomes" id="UP001144323"/>
    </source>
</evidence>
<gene>
    <name evidence="2" type="ORF">LMG27198_05790</name>
</gene>
<organism evidence="2 3">
    <name type="scientific">Methylocystis echinoides</name>
    <dbReference type="NCBI Taxonomy" id="29468"/>
    <lineage>
        <taxon>Bacteria</taxon>
        <taxon>Pseudomonadati</taxon>
        <taxon>Pseudomonadota</taxon>
        <taxon>Alphaproteobacteria</taxon>
        <taxon>Hyphomicrobiales</taxon>
        <taxon>Methylocystaceae</taxon>
        <taxon>Methylocystis</taxon>
    </lineage>
</organism>
<keyword evidence="3" id="KW-1185">Reference proteome</keyword>
<comment type="caution">
    <text evidence="2">The sequence shown here is derived from an EMBL/GenBank/DDBJ whole genome shotgun (WGS) entry which is preliminary data.</text>
</comment>
<feature type="transmembrane region" description="Helical" evidence="1">
    <location>
        <begin position="130"/>
        <end position="151"/>
    </location>
</feature>
<accession>A0A9W6GR71</accession>
<proteinExistence type="predicted"/>
<keyword evidence="1" id="KW-0812">Transmembrane</keyword>
<protein>
    <recommendedName>
        <fullName evidence="4">CDP-alcohol phosphatidyltransferase</fullName>
    </recommendedName>
</protein>
<feature type="transmembrane region" description="Helical" evidence="1">
    <location>
        <begin position="46"/>
        <end position="65"/>
    </location>
</feature>
<feature type="transmembrane region" description="Helical" evidence="1">
    <location>
        <begin position="197"/>
        <end position="219"/>
    </location>
</feature>
<name>A0A9W6GR71_9HYPH</name>
<keyword evidence="1" id="KW-0472">Membrane</keyword>
<reference evidence="2" key="1">
    <citation type="journal article" date="2023" name="Int. J. Syst. Evol. Microbiol.">
        <title>Methylocystis iwaonis sp. nov., a type II methane-oxidizing bacterium from surface soil of a rice paddy field in Japan, and emended description of the genus Methylocystis (ex Whittenbury et al. 1970) Bowman et al. 1993.</title>
        <authorList>
            <person name="Kaise H."/>
            <person name="Sawadogo J.B."/>
            <person name="Alam M.S."/>
            <person name="Ueno C."/>
            <person name="Dianou D."/>
            <person name="Shinjo R."/>
            <person name="Asakawa S."/>
        </authorList>
    </citation>
    <scope>NUCLEOTIDE SEQUENCE</scope>
    <source>
        <strain evidence="2">LMG27198</strain>
    </source>
</reference>
<feature type="transmembrane region" description="Helical" evidence="1">
    <location>
        <begin position="163"/>
        <end position="185"/>
    </location>
</feature>
<dbReference type="EMBL" id="BSEC01000001">
    <property type="protein sequence ID" value="GLI91587.1"/>
    <property type="molecule type" value="Genomic_DNA"/>
</dbReference>
<dbReference type="AlphaFoldDB" id="A0A9W6GR71"/>
<dbReference type="Proteomes" id="UP001144323">
    <property type="component" value="Unassembled WGS sequence"/>
</dbReference>
<sequence length="232" mass="24590">MATAMHRFLAWLSGGAPQGRQSFLAAQQNRASAALAAALPDAVDPFELSVLGALGAVAAAVALVAASYWRGLAVLVPLGMGLNWFGLSVDLPLARRRRGAETVAEGMTHHLCEGFSLPLLILAYGFSPFLTFRSAVVILLCYLLFSSYVYIRAATRSAPQMAFIGVGVTEFRLLLAMWPFVALALDLPATRGDPLPVIDIAVMSLGAAAVLGFFGKLFLDGRRLAATARRAP</sequence>
<evidence type="ECO:0000313" key="2">
    <source>
        <dbReference type="EMBL" id="GLI91587.1"/>
    </source>
</evidence>